<dbReference type="InterPro" id="IPR043502">
    <property type="entry name" value="DNA/RNA_pol_sf"/>
</dbReference>
<comment type="caution">
    <text evidence="3">The sequence shown here is derived from an EMBL/GenBank/DDBJ whole genome shotgun (WGS) entry which is preliminary data.</text>
</comment>
<dbReference type="SUPFAM" id="SSF56672">
    <property type="entry name" value="DNA/RNA polymerases"/>
    <property type="match status" value="1"/>
</dbReference>
<dbReference type="AlphaFoldDB" id="A0A1V1NY39"/>
<protein>
    <submittedName>
        <fullName evidence="3">Retron-type reverse transcriptase</fullName>
    </submittedName>
</protein>
<sequence length="424" mass="50618">MKNLFSLKNLYSAYYDCRKNKRNTHCALQFELQSEDKLIQLAHELQSHNYRPLPSTCFVTASPKQREVFAANFKDRVVHHLLVKYLEPKWERKFIYDSYACRKNKGTHAAVKRLQQFMRKASNNGSKPAYYLHLDIRSFFVSIHKQILYDLITHKENHPDIKWLLKIIIFNDPTKKAIKLKQLSLFDNIPKQKSLFGRNNQTGLPIGNYTSQFFANVYLNPLDQFVKHHLKCKYYIRYVDDMVLLGPDHYTLEQWEKQIIRFLKNQLSLSLNPKQRRLAPVKNGCNFLGYIIKPSHLLVRKRTVNKCKNLLNRYEKKLITNNEQYTIQKFDLEILSKLQATLSSYLGQFLHAACRNLIKKIITRFSFLNDYFIFQDNYKAKLKCSLSKSRTLKMQYQLIFKHYPKHIIFFRWGVFMSFMVNREK</sequence>
<keyword evidence="3" id="KW-0695">RNA-directed DNA polymerase</keyword>
<dbReference type="PANTHER" id="PTHR34047">
    <property type="entry name" value="NUCLEAR INTRON MATURASE 1, MITOCHONDRIAL-RELATED"/>
    <property type="match status" value="1"/>
</dbReference>
<dbReference type="PROSITE" id="PS50878">
    <property type="entry name" value="RT_POL"/>
    <property type="match status" value="1"/>
</dbReference>
<evidence type="ECO:0000313" key="4">
    <source>
        <dbReference type="Proteomes" id="UP000189670"/>
    </source>
</evidence>
<dbReference type="InterPro" id="IPR000477">
    <property type="entry name" value="RT_dom"/>
</dbReference>
<keyword evidence="3" id="KW-0808">Transferase</keyword>
<proteinExistence type="inferred from homology"/>
<organism evidence="3 4">
    <name type="scientific">Candidatus Magnetoglobus multicellularis str. Araruama</name>
    <dbReference type="NCBI Taxonomy" id="890399"/>
    <lineage>
        <taxon>Bacteria</taxon>
        <taxon>Pseudomonadati</taxon>
        <taxon>Thermodesulfobacteriota</taxon>
        <taxon>Desulfobacteria</taxon>
        <taxon>Desulfobacterales</taxon>
        <taxon>Desulfobacteraceae</taxon>
        <taxon>Candidatus Magnetoglobus</taxon>
    </lineage>
</organism>
<dbReference type="EMBL" id="ATBP01001350">
    <property type="protein sequence ID" value="ETR67500.1"/>
    <property type="molecule type" value="Genomic_DNA"/>
</dbReference>
<dbReference type="Pfam" id="PF00078">
    <property type="entry name" value="RVT_1"/>
    <property type="match status" value="1"/>
</dbReference>
<dbReference type="PANTHER" id="PTHR34047:SF8">
    <property type="entry name" value="PROTEIN YKFC"/>
    <property type="match status" value="1"/>
</dbReference>
<dbReference type="GO" id="GO:0003964">
    <property type="term" value="F:RNA-directed DNA polymerase activity"/>
    <property type="evidence" value="ECO:0007669"/>
    <property type="project" value="UniProtKB-KW"/>
</dbReference>
<keyword evidence="3" id="KW-0548">Nucleotidyltransferase</keyword>
<dbReference type="Proteomes" id="UP000189670">
    <property type="component" value="Unassembled WGS sequence"/>
</dbReference>
<feature type="domain" description="Reverse transcriptase" evidence="2">
    <location>
        <begin position="1"/>
        <end position="292"/>
    </location>
</feature>
<accession>A0A1V1NY39</accession>
<gene>
    <name evidence="3" type="ORF">OMM_05101</name>
</gene>
<name>A0A1V1NY39_9BACT</name>
<evidence type="ECO:0000256" key="1">
    <source>
        <dbReference type="ARBA" id="ARBA00034120"/>
    </source>
</evidence>
<evidence type="ECO:0000313" key="3">
    <source>
        <dbReference type="EMBL" id="ETR67500.1"/>
    </source>
</evidence>
<reference evidence="4" key="1">
    <citation type="submission" date="2012-11" db="EMBL/GenBank/DDBJ databases">
        <authorList>
            <person name="Lucero-Rivera Y.E."/>
            <person name="Tovar-Ramirez D."/>
        </authorList>
    </citation>
    <scope>NUCLEOTIDE SEQUENCE [LARGE SCALE GENOMIC DNA]</scope>
    <source>
        <strain evidence="4">Araruama</strain>
    </source>
</reference>
<dbReference type="CDD" id="cd01651">
    <property type="entry name" value="RT_G2_intron"/>
    <property type="match status" value="1"/>
</dbReference>
<dbReference type="InterPro" id="IPR051083">
    <property type="entry name" value="GrpII_Intron_Splice-Mob/Def"/>
</dbReference>
<comment type="similarity">
    <text evidence="1">Belongs to the bacterial reverse transcriptase family.</text>
</comment>
<evidence type="ECO:0000259" key="2">
    <source>
        <dbReference type="PROSITE" id="PS50878"/>
    </source>
</evidence>